<dbReference type="Proteomes" id="UP000610760">
    <property type="component" value="Unassembled WGS sequence"/>
</dbReference>
<dbReference type="Pfam" id="PF14265">
    <property type="entry name" value="DUF4355"/>
    <property type="match status" value="1"/>
</dbReference>
<dbReference type="EMBL" id="JACRSV010000001">
    <property type="protein sequence ID" value="MBC8558892.1"/>
    <property type="molecule type" value="Genomic_DNA"/>
</dbReference>
<accession>A0A926E298</accession>
<dbReference type="AlphaFoldDB" id="A0A926E298"/>
<evidence type="ECO:0000256" key="2">
    <source>
        <dbReference type="SAM" id="MobiDB-lite"/>
    </source>
</evidence>
<keyword evidence="1" id="KW-0175">Coiled coil</keyword>
<dbReference type="RefSeq" id="WP_249293790.1">
    <property type="nucleotide sequence ID" value="NZ_JACRSV010000001.1"/>
</dbReference>
<name>A0A926E298_9FIRM</name>
<feature type="region of interest" description="Disordered" evidence="2">
    <location>
        <begin position="1"/>
        <end position="55"/>
    </location>
</feature>
<evidence type="ECO:0000256" key="1">
    <source>
        <dbReference type="SAM" id="Coils"/>
    </source>
</evidence>
<organism evidence="3 4">
    <name type="scientific">Fumia xinanensis</name>
    <dbReference type="NCBI Taxonomy" id="2763659"/>
    <lineage>
        <taxon>Bacteria</taxon>
        <taxon>Bacillati</taxon>
        <taxon>Bacillota</taxon>
        <taxon>Clostridia</taxon>
        <taxon>Eubacteriales</taxon>
        <taxon>Oscillospiraceae</taxon>
        <taxon>Fumia</taxon>
    </lineage>
</organism>
<feature type="compositionally biased region" description="Basic and acidic residues" evidence="2">
    <location>
        <begin position="24"/>
        <end position="35"/>
    </location>
</feature>
<keyword evidence="4" id="KW-1185">Reference proteome</keyword>
<feature type="coiled-coil region" evidence="1">
    <location>
        <begin position="94"/>
        <end position="121"/>
    </location>
</feature>
<evidence type="ECO:0000313" key="4">
    <source>
        <dbReference type="Proteomes" id="UP000610760"/>
    </source>
</evidence>
<sequence length="218" mass="24408">MLKDEMRQILMRRYSDGGAQATEEASKAGESKTESGNENAASQEETAKKTEKTYTRDEVNKIVNAERIKAANDAVSAMKNQETEAAKLAKMSTEDRLNYEKEQAIKQAQDAQAELNAYKLKDEAVKLAGKENLPVELLDLLDFKAMSAETVSDQIKSMSKLFQVSVQQEVNSRLKQASPETHVQGNTRTDYSELLRQAQENNDMTAIAYYTRLANSQK</sequence>
<feature type="compositionally biased region" description="Basic and acidic residues" evidence="2">
    <location>
        <begin position="45"/>
        <end position="55"/>
    </location>
</feature>
<reference evidence="3" key="1">
    <citation type="submission" date="2020-08" db="EMBL/GenBank/DDBJ databases">
        <title>Genome public.</title>
        <authorList>
            <person name="Liu C."/>
            <person name="Sun Q."/>
        </authorList>
    </citation>
    <scope>NUCLEOTIDE SEQUENCE</scope>
    <source>
        <strain evidence="3">NSJ-33</strain>
    </source>
</reference>
<proteinExistence type="predicted"/>
<evidence type="ECO:0000313" key="3">
    <source>
        <dbReference type="EMBL" id="MBC8558892.1"/>
    </source>
</evidence>
<dbReference type="InterPro" id="IPR025580">
    <property type="entry name" value="Gp46"/>
</dbReference>
<protein>
    <submittedName>
        <fullName evidence="3">DUF4355 domain-containing protein</fullName>
    </submittedName>
</protein>
<comment type="caution">
    <text evidence="3">The sequence shown here is derived from an EMBL/GenBank/DDBJ whole genome shotgun (WGS) entry which is preliminary data.</text>
</comment>
<gene>
    <name evidence="3" type="ORF">H8710_02285</name>
</gene>